<protein>
    <submittedName>
        <fullName evidence="3">Uncharacterized protein</fullName>
    </submittedName>
</protein>
<accession>A0A5C6N9I1</accession>
<feature type="compositionally biased region" description="Basic residues" evidence="1">
    <location>
        <begin position="163"/>
        <end position="173"/>
    </location>
</feature>
<evidence type="ECO:0000313" key="3">
    <source>
        <dbReference type="EMBL" id="TWW63041.1"/>
    </source>
</evidence>
<proteinExistence type="predicted"/>
<dbReference type="Proteomes" id="UP000324091">
    <property type="component" value="Chromosome 3"/>
</dbReference>
<reference evidence="3 4" key="1">
    <citation type="submission" date="2019-04" db="EMBL/GenBank/DDBJ databases">
        <title>Chromosome genome assembly for Takifugu flavidus.</title>
        <authorList>
            <person name="Xiao S."/>
        </authorList>
    </citation>
    <scope>NUCLEOTIDE SEQUENCE [LARGE SCALE GENOMIC DNA]</scope>
    <source>
        <strain evidence="3">HTHZ2018</strain>
        <tissue evidence="3">Muscle</tissue>
    </source>
</reference>
<keyword evidence="4" id="KW-1185">Reference proteome</keyword>
<evidence type="ECO:0000313" key="4">
    <source>
        <dbReference type="Proteomes" id="UP000324091"/>
    </source>
</evidence>
<evidence type="ECO:0000256" key="1">
    <source>
        <dbReference type="SAM" id="MobiDB-lite"/>
    </source>
</evidence>
<feature type="region of interest" description="Disordered" evidence="1">
    <location>
        <begin position="154"/>
        <end position="173"/>
    </location>
</feature>
<dbReference type="EMBL" id="RHFK02000016">
    <property type="protein sequence ID" value="TWW63041.1"/>
    <property type="molecule type" value="Genomic_DNA"/>
</dbReference>
<sequence>MSCIHRLLNALLRGLVIYAVLGSDWTHSTLHNRPADTTNVATTGKPGRVPVAPLYSPPLLPHAPTSRWFSLGMPRNALRTGLECRVTHEPFPPFLHNAEDGCPPEKRNHKQTTGVYVEELVERGNDGVTDETDDVSESAGVARLAALRRFLQDDDVGPSRGRSMPRRGRWLQG</sequence>
<name>A0A5C6N9I1_9TELE</name>
<keyword evidence="2" id="KW-0732">Signal</keyword>
<feature type="signal peptide" evidence="2">
    <location>
        <begin position="1"/>
        <end position="22"/>
    </location>
</feature>
<organism evidence="3 4">
    <name type="scientific">Takifugu flavidus</name>
    <name type="common">sansaifugu</name>
    <dbReference type="NCBI Taxonomy" id="433684"/>
    <lineage>
        <taxon>Eukaryota</taxon>
        <taxon>Metazoa</taxon>
        <taxon>Chordata</taxon>
        <taxon>Craniata</taxon>
        <taxon>Vertebrata</taxon>
        <taxon>Euteleostomi</taxon>
        <taxon>Actinopterygii</taxon>
        <taxon>Neopterygii</taxon>
        <taxon>Teleostei</taxon>
        <taxon>Neoteleostei</taxon>
        <taxon>Acanthomorphata</taxon>
        <taxon>Eupercaria</taxon>
        <taxon>Tetraodontiformes</taxon>
        <taxon>Tetradontoidea</taxon>
        <taxon>Tetraodontidae</taxon>
        <taxon>Takifugu</taxon>
    </lineage>
</organism>
<dbReference type="AlphaFoldDB" id="A0A5C6N9I1"/>
<comment type="caution">
    <text evidence="3">The sequence shown here is derived from an EMBL/GenBank/DDBJ whole genome shotgun (WGS) entry which is preliminary data.</text>
</comment>
<gene>
    <name evidence="3" type="ORF">D4764_03G0000490</name>
</gene>
<feature type="chain" id="PRO_5022929513" evidence="2">
    <location>
        <begin position="23"/>
        <end position="173"/>
    </location>
</feature>
<evidence type="ECO:0000256" key="2">
    <source>
        <dbReference type="SAM" id="SignalP"/>
    </source>
</evidence>